<protein>
    <submittedName>
        <fullName evidence="1">Uncharacterized protein</fullName>
    </submittedName>
</protein>
<organism evidence="1 2">
    <name type="scientific">Candidatus Blautia pullicola</name>
    <dbReference type="NCBI Taxonomy" id="2838498"/>
    <lineage>
        <taxon>Bacteria</taxon>
        <taxon>Bacillati</taxon>
        <taxon>Bacillota</taxon>
        <taxon>Clostridia</taxon>
        <taxon>Lachnospirales</taxon>
        <taxon>Lachnospiraceae</taxon>
        <taxon>Blautia</taxon>
    </lineage>
</organism>
<dbReference type="InterPro" id="IPR001387">
    <property type="entry name" value="Cro/C1-type_HTH"/>
</dbReference>
<dbReference type="EMBL" id="DXBG01000162">
    <property type="protein sequence ID" value="HIZ65561.1"/>
    <property type="molecule type" value="Genomic_DNA"/>
</dbReference>
<dbReference type="CDD" id="cd00093">
    <property type="entry name" value="HTH_XRE"/>
    <property type="match status" value="1"/>
</dbReference>
<dbReference type="AlphaFoldDB" id="A0A9D2FS03"/>
<proteinExistence type="predicted"/>
<reference evidence="1" key="2">
    <citation type="submission" date="2021-04" db="EMBL/GenBank/DDBJ databases">
        <authorList>
            <person name="Gilroy R."/>
        </authorList>
    </citation>
    <scope>NUCLEOTIDE SEQUENCE</scope>
    <source>
        <strain evidence="1">1068</strain>
    </source>
</reference>
<name>A0A9D2FS03_9FIRM</name>
<dbReference type="Proteomes" id="UP000824056">
    <property type="component" value="Unassembled WGS sequence"/>
</dbReference>
<comment type="caution">
    <text evidence="1">The sequence shown here is derived from an EMBL/GenBank/DDBJ whole genome shotgun (WGS) entry which is preliminary data.</text>
</comment>
<evidence type="ECO:0000313" key="1">
    <source>
        <dbReference type="EMBL" id="HIZ65561.1"/>
    </source>
</evidence>
<sequence>MSDFSDLFSLFIKNREVNVSALTSYCDLDRSTMYKLINGKRTPTSKKLVRKIASFMNLNPVETQELIDSYLLTKAGWETYYRRKNVLEFILDFDGLHTDSSFPIPSFQEFKLFAGENSKTSVPLTSQLHLASAIQKILLEEAGSSDNSVCIFAQPEHLQTLNIASTLSNCQPDVQVQHILCINNNKTFIRSQQNYNIQCLKKMIPLYGSLGNYQPYFFYDNVNSHFNNLNILPCMFITKKSAVLCSSELKEGILFTDEDIISLLRKRFGEMLKGTNPLTQEFVTGLNFHLKNFSSIYSSAHEVYSLSAEACLIPFFTGDFVEKYMSPDLPHRSELMEDLNQYIKAFSGTNLHIYFTKDGILNFLMTGCIQEIPQGIYTPPLDFPDRIKLLRRLCEQVGGKWDIRLLKGPLDKFPMALHLSVTSNYGYMMFTHRNRELVYIMLKEQSILNSFYDFACTLEENEMLASEKETQEFLQSILRQNTAAAASLPL</sequence>
<reference evidence="1" key="1">
    <citation type="journal article" date="2021" name="PeerJ">
        <title>Extensive microbial diversity within the chicken gut microbiome revealed by metagenomics and culture.</title>
        <authorList>
            <person name="Gilroy R."/>
            <person name="Ravi A."/>
            <person name="Getino M."/>
            <person name="Pursley I."/>
            <person name="Horton D.L."/>
            <person name="Alikhan N.F."/>
            <person name="Baker D."/>
            <person name="Gharbi K."/>
            <person name="Hall N."/>
            <person name="Watson M."/>
            <person name="Adriaenssens E.M."/>
            <person name="Foster-Nyarko E."/>
            <person name="Jarju S."/>
            <person name="Secka A."/>
            <person name="Antonio M."/>
            <person name="Oren A."/>
            <person name="Chaudhuri R.R."/>
            <person name="La Ragione R."/>
            <person name="Hildebrand F."/>
            <person name="Pallen M.J."/>
        </authorList>
    </citation>
    <scope>NUCLEOTIDE SEQUENCE</scope>
    <source>
        <strain evidence="1">1068</strain>
    </source>
</reference>
<evidence type="ECO:0000313" key="2">
    <source>
        <dbReference type="Proteomes" id="UP000824056"/>
    </source>
</evidence>
<accession>A0A9D2FS03</accession>
<gene>
    <name evidence="1" type="ORF">H9809_06660</name>
</gene>